<dbReference type="Proteomes" id="UP001305414">
    <property type="component" value="Unassembled WGS sequence"/>
</dbReference>
<dbReference type="InterPro" id="IPR040079">
    <property type="entry name" value="Glutathione_S-Trfase"/>
</dbReference>
<dbReference type="InterPro" id="IPR036249">
    <property type="entry name" value="Thioredoxin-like_sf"/>
</dbReference>
<dbReference type="AlphaFoldDB" id="A0AAN7UCQ5"/>
<dbReference type="EMBL" id="JAWHQM010000003">
    <property type="protein sequence ID" value="KAK5626529.1"/>
    <property type="molecule type" value="Genomic_DNA"/>
</dbReference>
<protein>
    <recommendedName>
        <fullName evidence="6">Glutathione S-transferase</fullName>
    </recommendedName>
</protein>
<dbReference type="InterPro" id="IPR036282">
    <property type="entry name" value="Glutathione-S-Trfase_C_sf"/>
</dbReference>
<dbReference type="SFLD" id="SFLDG00358">
    <property type="entry name" value="Main_(cytGST)"/>
    <property type="match status" value="1"/>
</dbReference>
<dbReference type="SUPFAM" id="SSF47616">
    <property type="entry name" value="GST C-terminal domain-like"/>
    <property type="match status" value="1"/>
</dbReference>
<dbReference type="SFLD" id="SFLDG01150">
    <property type="entry name" value="Main.1:_Beta-like"/>
    <property type="match status" value="1"/>
</dbReference>
<evidence type="ECO:0000259" key="3">
    <source>
        <dbReference type="PROSITE" id="PS50405"/>
    </source>
</evidence>
<evidence type="ECO:0008006" key="6">
    <source>
        <dbReference type="Google" id="ProtNLM"/>
    </source>
</evidence>
<dbReference type="SUPFAM" id="SSF52833">
    <property type="entry name" value="Thioredoxin-like"/>
    <property type="match status" value="1"/>
</dbReference>
<organism evidence="4 5">
    <name type="scientific">Xylaria bambusicola</name>
    <dbReference type="NCBI Taxonomy" id="326684"/>
    <lineage>
        <taxon>Eukaryota</taxon>
        <taxon>Fungi</taxon>
        <taxon>Dikarya</taxon>
        <taxon>Ascomycota</taxon>
        <taxon>Pezizomycotina</taxon>
        <taxon>Sordariomycetes</taxon>
        <taxon>Xylariomycetidae</taxon>
        <taxon>Xylariales</taxon>
        <taxon>Xylariaceae</taxon>
        <taxon>Xylaria</taxon>
    </lineage>
</organism>
<evidence type="ECO:0000259" key="2">
    <source>
        <dbReference type="PROSITE" id="PS50404"/>
    </source>
</evidence>
<feature type="domain" description="GST C-terminal" evidence="3">
    <location>
        <begin position="105"/>
        <end position="235"/>
    </location>
</feature>
<dbReference type="InterPro" id="IPR010987">
    <property type="entry name" value="Glutathione-S-Trfase_C-like"/>
</dbReference>
<gene>
    <name evidence="4" type="ORF">RRF57_002244</name>
</gene>
<sequence length="256" mass="28358">MLKTAITPSLSLTAREIFAMTLIVHHLGISQSDRVVWLCEELGIKYELRKYNRSPLLAPPEFKTLHPLGSAPVIEDDDVKLAESGACVEYIAQVYGKGRLVIAPGHKDYAQYLYWFHFANASLQSALMRDLALKAVSGTNDGTGRSSDILKRFKEKFSIMLTMMNDRLATAPWLAGDQFSAADIMVVCCLTTMRCFSPYDLGEYENILAYLARVSARDGYRQARQKGDPELDVALLAGAAPPPWPRATSIHATQGQ</sequence>
<dbReference type="Pfam" id="PF02798">
    <property type="entry name" value="GST_N"/>
    <property type="match status" value="1"/>
</dbReference>
<dbReference type="Pfam" id="PF13410">
    <property type="entry name" value="GST_C_2"/>
    <property type="match status" value="1"/>
</dbReference>
<dbReference type="PANTHER" id="PTHR44051">
    <property type="entry name" value="GLUTATHIONE S-TRANSFERASE-RELATED"/>
    <property type="match status" value="1"/>
</dbReference>
<dbReference type="SFLD" id="SFLDS00019">
    <property type="entry name" value="Glutathione_Transferase_(cytos"/>
    <property type="match status" value="1"/>
</dbReference>
<evidence type="ECO:0000256" key="1">
    <source>
        <dbReference type="ARBA" id="ARBA00007409"/>
    </source>
</evidence>
<dbReference type="PROSITE" id="PS50404">
    <property type="entry name" value="GST_NTER"/>
    <property type="match status" value="1"/>
</dbReference>
<comment type="caution">
    <text evidence="4">The sequence shown here is derived from an EMBL/GenBank/DDBJ whole genome shotgun (WGS) entry which is preliminary data.</text>
</comment>
<name>A0AAN7UCQ5_9PEZI</name>
<dbReference type="Gene3D" id="1.20.1050.10">
    <property type="match status" value="1"/>
</dbReference>
<feature type="domain" description="GST N-terminal" evidence="2">
    <location>
        <begin position="19"/>
        <end position="99"/>
    </location>
</feature>
<reference evidence="4 5" key="1">
    <citation type="submission" date="2023-10" db="EMBL/GenBank/DDBJ databases">
        <title>Draft genome sequence of Xylaria bambusicola isolate GMP-LS, the root and basal stem rot pathogen of sugarcane in Indonesia.</title>
        <authorList>
            <person name="Selvaraj P."/>
            <person name="Muralishankar V."/>
            <person name="Muruganantham S."/>
            <person name="Sp S."/>
            <person name="Haryani S."/>
            <person name="Lau K.J.X."/>
            <person name="Naqvi N.I."/>
        </authorList>
    </citation>
    <scope>NUCLEOTIDE SEQUENCE [LARGE SCALE GENOMIC DNA]</scope>
    <source>
        <strain evidence="4">GMP-LS</strain>
    </source>
</reference>
<comment type="similarity">
    <text evidence="1">Belongs to the GST superfamily.</text>
</comment>
<dbReference type="InterPro" id="IPR004045">
    <property type="entry name" value="Glutathione_S-Trfase_N"/>
</dbReference>
<evidence type="ECO:0000313" key="4">
    <source>
        <dbReference type="EMBL" id="KAK5626529.1"/>
    </source>
</evidence>
<dbReference type="CDD" id="cd03046">
    <property type="entry name" value="GST_N_GTT1_like"/>
    <property type="match status" value="1"/>
</dbReference>
<proteinExistence type="inferred from homology"/>
<dbReference type="PROSITE" id="PS50405">
    <property type="entry name" value="GST_CTER"/>
    <property type="match status" value="1"/>
</dbReference>
<keyword evidence="5" id="KW-1185">Reference proteome</keyword>
<dbReference type="PANTHER" id="PTHR44051:SF9">
    <property type="entry name" value="GLUTATHIONE S-TRANSFERASE 1"/>
    <property type="match status" value="1"/>
</dbReference>
<evidence type="ECO:0000313" key="5">
    <source>
        <dbReference type="Proteomes" id="UP001305414"/>
    </source>
</evidence>
<accession>A0AAN7UCQ5</accession>
<dbReference type="Gene3D" id="3.40.30.10">
    <property type="entry name" value="Glutaredoxin"/>
    <property type="match status" value="1"/>
</dbReference>